<protein>
    <recommendedName>
        <fullName evidence="6">PiggyBac transposable element-derived protein domain-containing protein</fullName>
    </recommendedName>
</protein>
<gene>
    <name evidence="4" type="ORF">ACAOBT_LOCUS20040</name>
</gene>
<dbReference type="InterPro" id="IPR032718">
    <property type="entry name" value="PGBD4_Znf_C"/>
</dbReference>
<dbReference type="AlphaFoldDB" id="A0A9P0LDL4"/>
<organism evidence="4 5">
    <name type="scientific">Acanthoscelides obtectus</name>
    <name type="common">Bean weevil</name>
    <name type="synonym">Bruchus obtectus</name>
    <dbReference type="NCBI Taxonomy" id="200917"/>
    <lineage>
        <taxon>Eukaryota</taxon>
        <taxon>Metazoa</taxon>
        <taxon>Ecdysozoa</taxon>
        <taxon>Arthropoda</taxon>
        <taxon>Hexapoda</taxon>
        <taxon>Insecta</taxon>
        <taxon>Pterygota</taxon>
        <taxon>Neoptera</taxon>
        <taxon>Endopterygota</taxon>
        <taxon>Coleoptera</taxon>
        <taxon>Polyphaga</taxon>
        <taxon>Cucujiformia</taxon>
        <taxon>Chrysomeloidea</taxon>
        <taxon>Chrysomelidae</taxon>
        <taxon>Bruchinae</taxon>
        <taxon>Bruchini</taxon>
        <taxon>Acanthoscelides</taxon>
    </lineage>
</organism>
<feature type="region of interest" description="Disordered" evidence="1">
    <location>
        <begin position="52"/>
        <end position="85"/>
    </location>
</feature>
<accession>A0A9P0LDL4</accession>
<proteinExistence type="predicted"/>
<feature type="compositionally biased region" description="Low complexity" evidence="1">
    <location>
        <begin position="68"/>
        <end position="84"/>
    </location>
</feature>
<feature type="region of interest" description="Disordered" evidence="1">
    <location>
        <begin position="1"/>
        <end position="22"/>
    </location>
</feature>
<dbReference type="InterPro" id="IPR029526">
    <property type="entry name" value="PGBD"/>
</dbReference>
<dbReference type="OrthoDB" id="6740508at2759"/>
<feature type="domain" description="PiggyBac transposable element-derived protein" evidence="3">
    <location>
        <begin position="189"/>
        <end position="286"/>
    </location>
</feature>
<evidence type="ECO:0000259" key="3">
    <source>
        <dbReference type="Pfam" id="PF13843"/>
    </source>
</evidence>
<dbReference type="Pfam" id="PF13842">
    <property type="entry name" value="zf-Tnp_2"/>
    <property type="match status" value="1"/>
</dbReference>
<evidence type="ECO:0000313" key="5">
    <source>
        <dbReference type="Proteomes" id="UP001152888"/>
    </source>
</evidence>
<dbReference type="Proteomes" id="UP001152888">
    <property type="component" value="Unassembled WGS sequence"/>
</dbReference>
<keyword evidence="5" id="KW-1185">Reference proteome</keyword>
<comment type="caution">
    <text evidence="4">The sequence shown here is derived from an EMBL/GenBank/DDBJ whole genome shotgun (WGS) entry which is preliminary data.</text>
</comment>
<evidence type="ECO:0000256" key="1">
    <source>
        <dbReference type="SAM" id="MobiDB-lite"/>
    </source>
</evidence>
<evidence type="ECO:0000259" key="2">
    <source>
        <dbReference type="Pfam" id="PF13842"/>
    </source>
</evidence>
<sequence length="396" mass="45616">MSDPKLCEASTSGTKRRKIQVSNENNLTDEELLRILEASDFDLDDSDIEGSYIPSDLDSSSEDDYDIPTNDDTVVPPDDSNVTTATDDLNEVWSDTCAGMKDINFTKTPGLLIDFDLNASPYDYFRLLLDDDLLELIVDETNKYAETIFLSEGALTNSRISRWKNVTKDELLQFIGLTFHTGTIKCNVLKGETKAAYKDGVMIGEWRDKRDVLHISTEFKNDLIEAQNRRDVTKEKPLPVVENNRYMSGIDHMDQMISYYPCVLKTLRWYKKLGIHIFQLLLFNSYILYNKHSQKRLSYDDFRMAVLEKILPQPQNTNPKPAKQTTQHLLEKIETRNKDGRTMRKRCKVCWQNKIRKDSSYHSTKCPDAPGLCVGRCFEEYQAWINSRLQSNALAI</sequence>
<feature type="domain" description="PiggyBac transposable element-derived protein" evidence="3">
    <location>
        <begin position="120"/>
        <end position="187"/>
    </location>
</feature>
<name>A0A9P0LDL4_ACAOB</name>
<evidence type="ECO:0000313" key="4">
    <source>
        <dbReference type="EMBL" id="CAH1991050.1"/>
    </source>
</evidence>
<dbReference type="EMBL" id="CAKOFQ010007104">
    <property type="protein sequence ID" value="CAH1991050.1"/>
    <property type="molecule type" value="Genomic_DNA"/>
</dbReference>
<reference evidence="4" key="1">
    <citation type="submission" date="2022-03" db="EMBL/GenBank/DDBJ databases">
        <authorList>
            <person name="Sayadi A."/>
        </authorList>
    </citation>
    <scope>NUCLEOTIDE SEQUENCE</scope>
</reference>
<dbReference type="PANTHER" id="PTHR46599">
    <property type="entry name" value="PIGGYBAC TRANSPOSABLE ELEMENT-DERIVED PROTEIN 4"/>
    <property type="match status" value="1"/>
</dbReference>
<dbReference type="PANTHER" id="PTHR46599:SF3">
    <property type="entry name" value="PIGGYBAC TRANSPOSABLE ELEMENT-DERIVED PROTEIN 4"/>
    <property type="match status" value="1"/>
</dbReference>
<feature type="domain" description="PiggyBac transposable element-derived protein 4 C-terminal zinc-finger" evidence="2">
    <location>
        <begin position="337"/>
        <end position="381"/>
    </location>
</feature>
<dbReference type="Pfam" id="PF13843">
    <property type="entry name" value="DDE_Tnp_1_7"/>
    <property type="match status" value="2"/>
</dbReference>
<evidence type="ECO:0008006" key="6">
    <source>
        <dbReference type="Google" id="ProtNLM"/>
    </source>
</evidence>